<evidence type="ECO:0000256" key="1">
    <source>
        <dbReference type="SAM" id="MobiDB-lite"/>
    </source>
</evidence>
<feature type="transmembrane region" description="Helical" evidence="2">
    <location>
        <begin position="82"/>
        <end position="104"/>
    </location>
</feature>
<organism evidence="4 5">
    <name type="scientific">Streptomyces pseudovenezuelae</name>
    <dbReference type="NCBI Taxonomy" id="67350"/>
    <lineage>
        <taxon>Bacteria</taxon>
        <taxon>Bacillati</taxon>
        <taxon>Actinomycetota</taxon>
        <taxon>Actinomycetes</taxon>
        <taxon>Kitasatosporales</taxon>
        <taxon>Streptomycetaceae</taxon>
        <taxon>Streptomyces</taxon>
        <taxon>Streptomyces aurantiacus group</taxon>
    </lineage>
</organism>
<evidence type="ECO:0000259" key="3">
    <source>
        <dbReference type="Pfam" id="PF01757"/>
    </source>
</evidence>
<feature type="domain" description="Acyltransferase 3" evidence="3">
    <location>
        <begin position="43"/>
        <end position="372"/>
    </location>
</feature>
<evidence type="ECO:0000313" key="5">
    <source>
        <dbReference type="Proteomes" id="UP001160499"/>
    </source>
</evidence>
<name>A0ABT6LG31_9ACTN</name>
<feature type="transmembrane region" description="Helical" evidence="2">
    <location>
        <begin position="287"/>
        <end position="307"/>
    </location>
</feature>
<feature type="transmembrane region" description="Helical" evidence="2">
    <location>
        <begin position="328"/>
        <end position="347"/>
    </location>
</feature>
<feature type="transmembrane region" description="Helical" evidence="2">
    <location>
        <begin position="201"/>
        <end position="218"/>
    </location>
</feature>
<evidence type="ECO:0000313" key="4">
    <source>
        <dbReference type="EMBL" id="MDH6215255.1"/>
    </source>
</evidence>
<keyword evidence="2" id="KW-0812">Transmembrane</keyword>
<keyword evidence="2" id="KW-1133">Transmembrane helix</keyword>
<feature type="region of interest" description="Disordered" evidence="1">
    <location>
        <begin position="1"/>
        <end position="32"/>
    </location>
</feature>
<evidence type="ECO:0000256" key="2">
    <source>
        <dbReference type="SAM" id="Phobius"/>
    </source>
</evidence>
<comment type="caution">
    <text evidence="4">The sequence shown here is derived from an EMBL/GenBank/DDBJ whole genome shotgun (WGS) entry which is preliminary data.</text>
</comment>
<dbReference type="InterPro" id="IPR002656">
    <property type="entry name" value="Acyl_transf_3_dom"/>
</dbReference>
<dbReference type="Proteomes" id="UP001160499">
    <property type="component" value="Unassembled WGS sequence"/>
</dbReference>
<reference evidence="4 5" key="1">
    <citation type="submission" date="2023-04" db="EMBL/GenBank/DDBJ databases">
        <title>Forest soil microbial communities from Buena Vista Peninsula, Colon Province, Panama.</title>
        <authorList>
            <person name="Bouskill N."/>
        </authorList>
    </citation>
    <scope>NUCLEOTIDE SEQUENCE [LARGE SCALE GENOMIC DNA]</scope>
    <source>
        <strain evidence="4 5">GGS1</strain>
    </source>
</reference>
<sequence>MPNEGGPAISPEPSRSVSTLDSPVVPAREREDTAEVRVPRHVPGLDGLRGLAALYVVLFHCWLLAFPGFPRNSGPSWLGWLMYGRLAVVFFLVLSGFSLAISAARNGWHPGGTARFLSRRAWRILPPYWAALVLSLAVAYFIVPASHFGPPTLKTVVVYGLLAQDVAAAPTPNGAFWSIAVEAELYLVFPVLLFIRRRLGAVVLVTGVTLLAIARGLLAANANPVEGMNWLTPNLAPVFVAGLVGAGIVVARERIRRLPWHWLAALAAVPLLGVVAVKGSTWTVSHYFWVDLAAAPAMTLLLVAVATGRPVSLMRLLSTRAIRSLGDISYSLYLIHLPIVMIAVREIAPRVVSPGLPTFALTVLLSVPASLATGWLFARFFELPFKRNRSWTAMRITRPAEQRDN</sequence>
<dbReference type="EMBL" id="JARXVH010000003">
    <property type="protein sequence ID" value="MDH6215255.1"/>
    <property type="molecule type" value="Genomic_DNA"/>
</dbReference>
<feature type="transmembrane region" description="Helical" evidence="2">
    <location>
        <begin position="262"/>
        <end position="281"/>
    </location>
</feature>
<gene>
    <name evidence="4" type="ORF">M2283_002538</name>
</gene>
<accession>A0ABT6LG31</accession>
<keyword evidence="2" id="KW-0472">Membrane</keyword>
<feature type="transmembrane region" description="Helical" evidence="2">
    <location>
        <begin position="230"/>
        <end position="250"/>
    </location>
</feature>
<dbReference type="PANTHER" id="PTHR23028:SF53">
    <property type="entry name" value="ACYL_TRANSF_3 DOMAIN-CONTAINING PROTEIN"/>
    <property type="match status" value="1"/>
</dbReference>
<proteinExistence type="predicted"/>
<feature type="transmembrane region" description="Helical" evidence="2">
    <location>
        <begin position="50"/>
        <end position="70"/>
    </location>
</feature>
<protein>
    <submittedName>
        <fullName evidence="4">Peptidoglycan/LPS O-acetylase OafA/YrhL</fullName>
    </submittedName>
</protein>
<keyword evidence="5" id="KW-1185">Reference proteome</keyword>
<feature type="transmembrane region" description="Helical" evidence="2">
    <location>
        <begin position="359"/>
        <end position="381"/>
    </location>
</feature>
<dbReference type="RefSeq" id="WP_280876219.1">
    <property type="nucleotide sequence ID" value="NZ_JARXVH010000003.1"/>
</dbReference>
<feature type="transmembrane region" description="Helical" evidence="2">
    <location>
        <begin position="175"/>
        <end position="194"/>
    </location>
</feature>
<feature type="transmembrane region" description="Helical" evidence="2">
    <location>
        <begin position="125"/>
        <end position="143"/>
    </location>
</feature>
<dbReference type="InterPro" id="IPR050879">
    <property type="entry name" value="Acyltransferase_3"/>
</dbReference>
<dbReference type="Pfam" id="PF01757">
    <property type="entry name" value="Acyl_transf_3"/>
    <property type="match status" value="1"/>
</dbReference>
<dbReference type="PANTHER" id="PTHR23028">
    <property type="entry name" value="ACETYLTRANSFERASE"/>
    <property type="match status" value="1"/>
</dbReference>